<comment type="caution">
    <text evidence="14">The sequence shown here is derived from an EMBL/GenBank/DDBJ whole genome shotgun (WGS) entry which is preliminary data.</text>
</comment>
<feature type="domain" description="Rieske" evidence="13">
    <location>
        <begin position="222"/>
        <end position="298"/>
    </location>
</feature>
<evidence type="ECO:0000256" key="10">
    <source>
        <dbReference type="ARBA" id="ARBA00023157"/>
    </source>
</evidence>
<dbReference type="KEGG" id="bdw:94335808"/>
<dbReference type="RefSeq" id="XP_067803110.1">
    <property type="nucleotide sequence ID" value="XM_067946546.1"/>
</dbReference>
<name>A0AAD9UNQ1_9APIC</name>
<evidence type="ECO:0000256" key="4">
    <source>
        <dbReference type="ARBA" id="ARBA00022714"/>
    </source>
</evidence>
<keyword evidence="3 12" id="KW-0812">Transmembrane</keyword>
<dbReference type="CDD" id="cd03470">
    <property type="entry name" value="Rieske_cytochrome_bc1"/>
    <property type="match status" value="1"/>
</dbReference>
<dbReference type="Gene3D" id="2.102.10.10">
    <property type="entry name" value="Rieske [2Fe-2S] iron-sulphur domain"/>
    <property type="match status" value="1"/>
</dbReference>
<comment type="subcellular location">
    <subcellularLocation>
        <location evidence="1">Membrane</location>
        <topology evidence="1">Single-pass membrane protein</topology>
    </subcellularLocation>
</comment>
<evidence type="ECO:0000256" key="9">
    <source>
        <dbReference type="ARBA" id="ARBA00023136"/>
    </source>
</evidence>
<dbReference type="SUPFAM" id="SSF50022">
    <property type="entry name" value="ISP domain"/>
    <property type="match status" value="1"/>
</dbReference>
<evidence type="ECO:0000313" key="14">
    <source>
        <dbReference type="EMBL" id="KAK2196268.1"/>
    </source>
</evidence>
<evidence type="ECO:0000256" key="11">
    <source>
        <dbReference type="ARBA" id="ARBA00034078"/>
    </source>
</evidence>
<proteinExistence type="inferred from homology"/>
<keyword evidence="10" id="KW-1015">Disulfide bond</keyword>
<dbReference type="InterPro" id="IPR036922">
    <property type="entry name" value="Rieske_2Fe-2S_sf"/>
</dbReference>
<keyword evidence="9 12" id="KW-0472">Membrane</keyword>
<evidence type="ECO:0000256" key="12">
    <source>
        <dbReference type="SAM" id="Phobius"/>
    </source>
</evidence>
<dbReference type="Pfam" id="PF00355">
    <property type="entry name" value="Rieske"/>
    <property type="match status" value="1"/>
</dbReference>
<keyword evidence="7" id="KW-0408">Iron</keyword>
<evidence type="ECO:0000256" key="3">
    <source>
        <dbReference type="ARBA" id="ARBA00022692"/>
    </source>
</evidence>
<evidence type="ECO:0000256" key="1">
    <source>
        <dbReference type="ARBA" id="ARBA00004167"/>
    </source>
</evidence>
<evidence type="ECO:0000256" key="5">
    <source>
        <dbReference type="ARBA" id="ARBA00022723"/>
    </source>
</evidence>
<dbReference type="GO" id="GO:0016020">
    <property type="term" value="C:membrane"/>
    <property type="evidence" value="ECO:0007669"/>
    <property type="project" value="UniProtKB-SubCell"/>
</dbReference>
<dbReference type="GeneID" id="94335808"/>
<keyword evidence="5" id="KW-0479">Metal-binding</keyword>
<sequence length="298" mass="33638">MKKSRTVPAASERPFYRNVFDRADHPTLWQKDLTKYVREKPTENLGDLIVPHGHGHVFSNLCNTRYAHYVNVWEPIFPRTPDISKGELISGANFTRTSGWHIPGVPAVVSVGRLGPDNQRPAGYAENVAIPDTINPDIFPDFREYRLPHGVDRRPAIYLITASAMFFILAFGRSIFCKVVHFFWISKDVIASGSVEVNVSQMLPGDQITVKWRSKPVFIKRRTPEEIERARRDDAIIDTMRDPELDSDRHVNPEWLVNIAVCTHLGCIPGKGGNYGGYYCPCHGSHYDGSGSFIIFAT</sequence>
<dbReference type="NCBIfam" id="TIGR01416">
    <property type="entry name" value="Rieske_proteo"/>
    <property type="match status" value="1"/>
</dbReference>
<evidence type="ECO:0000256" key="7">
    <source>
        <dbReference type="ARBA" id="ARBA00023004"/>
    </source>
</evidence>
<dbReference type="EMBL" id="JALLKP010000002">
    <property type="protein sequence ID" value="KAK2196268.1"/>
    <property type="molecule type" value="Genomic_DNA"/>
</dbReference>
<dbReference type="PANTHER" id="PTHR10134">
    <property type="entry name" value="CYTOCHROME B-C1 COMPLEX SUBUNIT RIESKE, MITOCHONDRIAL"/>
    <property type="match status" value="1"/>
</dbReference>
<comment type="similarity">
    <text evidence="2">Belongs to the Rieske iron-sulfur protein family.</text>
</comment>
<evidence type="ECO:0000256" key="8">
    <source>
        <dbReference type="ARBA" id="ARBA00023014"/>
    </source>
</evidence>
<dbReference type="GO" id="GO:0046872">
    <property type="term" value="F:metal ion binding"/>
    <property type="evidence" value="ECO:0007669"/>
    <property type="project" value="UniProtKB-KW"/>
</dbReference>
<reference evidence="14" key="1">
    <citation type="journal article" date="2023" name="Nat. Microbiol.">
        <title>Babesia duncani multi-omics identifies virulence factors and drug targets.</title>
        <authorList>
            <person name="Singh P."/>
            <person name="Lonardi S."/>
            <person name="Liang Q."/>
            <person name="Vydyam P."/>
            <person name="Khabirova E."/>
            <person name="Fang T."/>
            <person name="Gihaz S."/>
            <person name="Thekkiniath J."/>
            <person name="Munshi M."/>
            <person name="Abel S."/>
            <person name="Ciampossin L."/>
            <person name="Batugedara G."/>
            <person name="Gupta M."/>
            <person name="Lu X.M."/>
            <person name="Lenz T."/>
            <person name="Chakravarty S."/>
            <person name="Cornillot E."/>
            <person name="Hu Y."/>
            <person name="Ma W."/>
            <person name="Gonzalez L.M."/>
            <person name="Sanchez S."/>
            <person name="Estrada K."/>
            <person name="Sanchez-Flores A."/>
            <person name="Montero E."/>
            <person name="Harb O.S."/>
            <person name="Le Roch K.G."/>
            <person name="Mamoun C.B."/>
        </authorList>
    </citation>
    <scope>NUCLEOTIDE SEQUENCE</scope>
    <source>
        <strain evidence="14">WA1</strain>
    </source>
</reference>
<dbReference type="SMR" id="A0AAD9UNQ1"/>
<accession>A0AAD9UNQ1</accession>
<protein>
    <submittedName>
        <fullName evidence="14">Bifunctional Rieske iron-sulfur protein/Ubiquinol-cytochrome c reductase</fullName>
    </submittedName>
</protein>
<dbReference type="Proteomes" id="UP001214638">
    <property type="component" value="Unassembled WGS sequence"/>
</dbReference>
<dbReference type="AlphaFoldDB" id="A0AAD9UNQ1"/>
<dbReference type="PROSITE" id="PS51296">
    <property type="entry name" value="RIESKE"/>
    <property type="match status" value="1"/>
</dbReference>
<evidence type="ECO:0000313" key="15">
    <source>
        <dbReference type="Proteomes" id="UP001214638"/>
    </source>
</evidence>
<keyword evidence="15" id="KW-1185">Reference proteome</keyword>
<dbReference type="InterPro" id="IPR014349">
    <property type="entry name" value="Rieske_Fe-S_prot"/>
</dbReference>
<keyword evidence="8" id="KW-0411">Iron-sulfur</keyword>
<evidence type="ECO:0000256" key="6">
    <source>
        <dbReference type="ARBA" id="ARBA00022989"/>
    </source>
</evidence>
<dbReference type="GO" id="GO:0008121">
    <property type="term" value="F:quinol-cytochrome-c reductase activity"/>
    <property type="evidence" value="ECO:0007669"/>
    <property type="project" value="InterPro"/>
</dbReference>
<keyword evidence="6 12" id="KW-1133">Transmembrane helix</keyword>
<evidence type="ECO:0000256" key="2">
    <source>
        <dbReference type="ARBA" id="ARBA00010651"/>
    </source>
</evidence>
<keyword evidence="4" id="KW-0001">2Fe-2S</keyword>
<dbReference type="InterPro" id="IPR005805">
    <property type="entry name" value="Rieske_Fe-S_prot_C"/>
</dbReference>
<feature type="transmembrane region" description="Helical" evidence="12">
    <location>
        <begin position="156"/>
        <end position="176"/>
    </location>
</feature>
<evidence type="ECO:0000259" key="13">
    <source>
        <dbReference type="PROSITE" id="PS51296"/>
    </source>
</evidence>
<organism evidence="14 15">
    <name type="scientific">Babesia duncani</name>
    <dbReference type="NCBI Taxonomy" id="323732"/>
    <lineage>
        <taxon>Eukaryota</taxon>
        <taxon>Sar</taxon>
        <taxon>Alveolata</taxon>
        <taxon>Apicomplexa</taxon>
        <taxon>Aconoidasida</taxon>
        <taxon>Piroplasmida</taxon>
        <taxon>Babesiidae</taxon>
        <taxon>Babesia</taxon>
    </lineage>
</organism>
<dbReference type="InterPro" id="IPR006317">
    <property type="entry name" value="Ubiquinol_cyt_c_Rdtase_Fe-S-su"/>
</dbReference>
<dbReference type="InterPro" id="IPR017941">
    <property type="entry name" value="Rieske_2Fe-2S"/>
</dbReference>
<comment type="cofactor">
    <cofactor evidence="11">
        <name>[2Fe-2S] cluster</name>
        <dbReference type="ChEBI" id="CHEBI:190135"/>
    </cofactor>
</comment>
<dbReference type="GO" id="GO:0051537">
    <property type="term" value="F:2 iron, 2 sulfur cluster binding"/>
    <property type="evidence" value="ECO:0007669"/>
    <property type="project" value="UniProtKB-KW"/>
</dbReference>
<gene>
    <name evidence="14" type="ORF">BdWA1_001510</name>
</gene>
<dbReference type="PRINTS" id="PR00162">
    <property type="entry name" value="RIESKE"/>
</dbReference>